<feature type="compositionally biased region" description="Polar residues" evidence="4">
    <location>
        <begin position="1076"/>
        <end position="1089"/>
    </location>
</feature>
<protein>
    <submittedName>
        <fullName evidence="5">Uncharacterized protein</fullName>
    </submittedName>
</protein>
<name>A0AAD2FCG9_9STRA</name>
<evidence type="ECO:0000256" key="3">
    <source>
        <dbReference type="PROSITE-ProRule" id="PRU00339"/>
    </source>
</evidence>
<accession>A0AAD2FCG9</accession>
<evidence type="ECO:0000256" key="2">
    <source>
        <dbReference type="ARBA" id="ARBA00022803"/>
    </source>
</evidence>
<evidence type="ECO:0000313" key="6">
    <source>
        <dbReference type="Proteomes" id="UP001295423"/>
    </source>
</evidence>
<organism evidence="5 6">
    <name type="scientific">Cylindrotheca closterium</name>
    <dbReference type="NCBI Taxonomy" id="2856"/>
    <lineage>
        <taxon>Eukaryota</taxon>
        <taxon>Sar</taxon>
        <taxon>Stramenopiles</taxon>
        <taxon>Ochrophyta</taxon>
        <taxon>Bacillariophyta</taxon>
        <taxon>Bacillariophyceae</taxon>
        <taxon>Bacillariophycidae</taxon>
        <taxon>Bacillariales</taxon>
        <taxon>Bacillariaceae</taxon>
        <taxon>Cylindrotheca</taxon>
    </lineage>
</organism>
<feature type="compositionally biased region" description="Basic and acidic residues" evidence="4">
    <location>
        <begin position="1021"/>
        <end position="1044"/>
    </location>
</feature>
<reference evidence="5" key="1">
    <citation type="submission" date="2023-08" db="EMBL/GenBank/DDBJ databases">
        <authorList>
            <person name="Audoor S."/>
            <person name="Bilcke G."/>
        </authorList>
    </citation>
    <scope>NUCLEOTIDE SEQUENCE</scope>
</reference>
<feature type="compositionally biased region" description="Polar residues" evidence="4">
    <location>
        <begin position="1110"/>
        <end position="1130"/>
    </location>
</feature>
<dbReference type="Gene3D" id="1.25.40.10">
    <property type="entry name" value="Tetratricopeptide repeat domain"/>
    <property type="match status" value="7"/>
</dbReference>
<keyword evidence="2 3" id="KW-0802">TPR repeat</keyword>
<dbReference type="InterPro" id="IPR011990">
    <property type="entry name" value="TPR-like_helical_dom_sf"/>
</dbReference>
<evidence type="ECO:0000256" key="4">
    <source>
        <dbReference type="SAM" id="MobiDB-lite"/>
    </source>
</evidence>
<proteinExistence type="predicted"/>
<keyword evidence="1" id="KW-0677">Repeat</keyword>
<evidence type="ECO:0000256" key="1">
    <source>
        <dbReference type="ARBA" id="ARBA00022737"/>
    </source>
</evidence>
<dbReference type="PANTHER" id="PTHR45641:SF1">
    <property type="entry name" value="AAA+ ATPASE DOMAIN-CONTAINING PROTEIN"/>
    <property type="match status" value="1"/>
</dbReference>
<feature type="compositionally biased region" description="Acidic residues" evidence="4">
    <location>
        <begin position="1174"/>
        <end position="1183"/>
    </location>
</feature>
<feature type="compositionally biased region" description="Basic and acidic residues" evidence="4">
    <location>
        <begin position="860"/>
        <end position="875"/>
    </location>
</feature>
<gene>
    <name evidence="5" type="ORF">CYCCA115_LOCUS738</name>
</gene>
<comment type="caution">
    <text evidence="5">The sequence shown here is derived from an EMBL/GenBank/DDBJ whole genome shotgun (WGS) entry which is preliminary data.</text>
</comment>
<dbReference type="SMART" id="SM00028">
    <property type="entry name" value="TPR"/>
    <property type="match status" value="13"/>
</dbReference>
<feature type="compositionally biased region" description="Basic and acidic residues" evidence="4">
    <location>
        <begin position="1131"/>
        <end position="1143"/>
    </location>
</feature>
<feature type="repeat" description="TPR" evidence="3">
    <location>
        <begin position="13"/>
        <end position="46"/>
    </location>
</feature>
<dbReference type="EMBL" id="CAKOGP040000001">
    <property type="protein sequence ID" value="CAJ1916047.1"/>
    <property type="molecule type" value="Genomic_DNA"/>
</dbReference>
<dbReference type="AlphaFoldDB" id="A0AAD2FCG9"/>
<dbReference type="Pfam" id="PF13424">
    <property type="entry name" value="TPR_12"/>
    <property type="match status" value="3"/>
</dbReference>
<dbReference type="PROSITE" id="PS50005">
    <property type="entry name" value="TPR"/>
    <property type="match status" value="1"/>
</dbReference>
<dbReference type="SUPFAM" id="SSF48452">
    <property type="entry name" value="TPR-like"/>
    <property type="match status" value="3"/>
</dbReference>
<sequence length="1206" mass="134346">MDLPNEQKQVDLASAYYTKGRKLWSKGDRDNALDLFRKALAIQESILGIYNKQTARTYYWVGYALNHKKEYNKALVAYRRTLRIRLFLLGEDDASTEDVKRALRDVLKEQGLNDARVKTYIKTVAAAVEHEKQAIIHEERSEYVEAVEEYEKYLAIEEASVGNFPLDIARIHSKIADIYKLNKKETMALSSYRHALSIFVSKLGRSHSDSQHCISGIEVCASIRGLPASESEQYVELVLESISLIWQGDELKSRGKVDDALNKYEEALKIESMAIGIYPLTAAELHLDIAHCYRRQKEFDRAIVMLRTALSVYIFEHDEEHRSVVSCLREIASTLQEKGCSSADMKKYLNTVSYSVKHERSGQTMRNEGDLAGAITEFQRSLELEVAALGKYHLTQVALYKAIARAYGARGEHSFASSSYRTALLICMKTLGLGHPTTQALFNETYEAAKREGSDCTTIEAYENLVSSSIELQMTGIEQLEQGQYVKAFATFRKAIVAQEEVSGQYHICTSDLYSNVAKALFHAGQDERALKKYRELLAIHQSAFGPNHPSSKRALQGIGETLTSKRVKIEIANEYSEKVIESIAHELTGDSEIKQDLYDQAILSYEQALKTERNLLGESYLTTAGLLDKLASAYRLRGEHHQAILIYRKSIQIYQSYDEPEYGDTQGTLKHLSLSIRSLGFNMSAVERYQHSIQTSIAYETQGDAALLTGNSAKAVSKYQMAIDIEENSLGKLHPTTSSFYKKIADISRDKEDFESALLFYSKALAIQESYLGKDNEETVTTYNQLMNAAQKHGSKSGASLEGWNMLKYVLMGLIGLLVLIITVAKSISTSQRTIKRLNIAAYDDVEDSKDEDPDDKEGDNPKRPLEPPEDRHISRGPWSANSSSYETMSERFDNLPGDSRSPSISRRLAGKSVGGENFELDKSVILKPSLSKEEPSSWRSAKDAIVAPEKTTSLKGAYRKEDDHVGATVVNPIFSLEKAAQRKQLPSRKVGEDGSNPEIETKPIALKVDGMASPLSIKGEVETKDDGEKERESKSPVPKEDGVGGILGDASKNTTDTGGEDSKMKKSPTEGVVSRSSVEEGQTSSGEETIPDVADSEDLMDNQDDKPSVSTETKTQSWDEVLNVPQQSEEVKTPSIDEKIKSQKTLKKKDDKGAGGSLSNMLKKWRNKADNEEGDIEEEASGLDNRIKQWKQAADRASSRHLGA</sequence>
<keyword evidence="6" id="KW-1185">Reference proteome</keyword>
<dbReference type="Proteomes" id="UP001295423">
    <property type="component" value="Unassembled WGS sequence"/>
</dbReference>
<evidence type="ECO:0000313" key="5">
    <source>
        <dbReference type="EMBL" id="CAJ1916047.1"/>
    </source>
</evidence>
<feature type="region of interest" description="Disordered" evidence="4">
    <location>
        <begin position="847"/>
        <end position="910"/>
    </location>
</feature>
<feature type="compositionally biased region" description="Acidic residues" evidence="4">
    <location>
        <begin position="847"/>
        <end position="859"/>
    </location>
</feature>
<dbReference type="PANTHER" id="PTHR45641">
    <property type="entry name" value="TETRATRICOPEPTIDE REPEAT PROTEIN (AFU_ORTHOLOGUE AFUA_6G03870)"/>
    <property type="match status" value="1"/>
</dbReference>
<feature type="region of interest" description="Disordered" evidence="4">
    <location>
        <begin position="980"/>
        <end position="1206"/>
    </location>
</feature>
<dbReference type="InterPro" id="IPR019734">
    <property type="entry name" value="TPR_rpt"/>
</dbReference>